<sequence length="245" mass="27933">MRLSRSFQIFKVIYKERYRRPTLELVIPTMLISNIFVVAFYARGLFSTYGIILSFIPLISVSETIAFSLALRNVIFVTGDHIYRGSIISFLTMPIRRSKLFLFIYFSDVILPYLFWISTTEVFILLSSIPVPSILIITYTIGYFFAENLILLITLTFRSPGIVTLISGFALGILFIFGGIVVYYDITYKSPYVGIASFSNPYVVLLYSAITQKPTPYIIIGLVIELFLGSIFLITSFIKFKNIEV</sequence>
<dbReference type="RefSeq" id="WP_229569065.1">
    <property type="nucleotide sequence ID" value="NZ_AP025226.1"/>
</dbReference>
<keyword evidence="1" id="KW-0472">Membrane</keyword>
<dbReference type="KEGG" id="scas:SACC_17050"/>
<organism evidence="2 3">
    <name type="scientific">Saccharolobus caldissimus</name>
    <dbReference type="NCBI Taxonomy" id="1702097"/>
    <lineage>
        <taxon>Archaea</taxon>
        <taxon>Thermoproteota</taxon>
        <taxon>Thermoprotei</taxon>
        <taxon>Sulfolobales</taxon>
        <taxon>Sulfolobaceae</taxon>
        <taxon>Saccharolobus</taxon>
    </lineage>
</organism>
<keyword evidence="1" id="KW-0812">Transmembrane</keyword>
<keyword evidence="1" id="KW-1133">Transmembrane helix</keyword>
<accession>A0AAQ4CSA7</accession>
<feature type="transmembrane region" description="Helical" evidence="1">
    <location>
        <begin position="162"/>
        <end position="184"/>
    </location>
</feature>
<evidence type="ECO:0000256" key="1">
    <source>
        <dbReference type="SAM" id="Phobius"/>
    </source>
</evidence>
<name>A0AAQ4CSA7_9CREN</name>
<evidence type="ECO:0000313" key="3">
    <source>
        <dbReference type="Proteomes" id="UP001319921"/>
    </source>
</evidence>
<feature type="transmembrane region" description="Helical" evidence="1">
    <location>
        <begin position="129"/>
        <end position="155"/>
    </location>
</feature>
<evidence type="ECO:0000313" key="2">
    <source>
        <dbReference type="EMBL" id="BDB98688.1"/>
    </source>
</evidence>
<feature type="transmembrane region" description="Helical" evidence="1">
    <location>
        <begin position="48"/>
        <end position="71"/>
    </location>
</feature>
<feature type="transmembrane region" description="Helical" evidence="1">
    <location>
        <begin position="100"/>
        <end position="117"/>
    </location>
</feature>
<dbReference type="Proteomes" id="UP001319921">
    <property type="component" value="Chromosome"/>
</dbReference>
<feature type="transmembrane region" description="Helical" evidence="1">
    <location>
        <begin position="21"/>
        <end position="42"/>
    </location>
</feature>
<gene>
    <name evidence="2" type="ORF">SACC_17050</name>
</gene>
<protein>
    <submittedName>
        <fullName evidence="2">Uncharacterized protein</fullName>
    </submittedName>
</protein>
<proteinExistence type="predicted"/>
<dbReference type="GeneID" id="68866436"/>
<keyword evidence="3" id="KW-1185">Reference proteome</keyword>
<feature type="transmembrane region" description="Helical" evidence="1">
    <location>
        <begin position="217"/>
        <end position="238"/>
    </location>
</feature>
<reference evidence="2 3" key="1">
    <citation type="journal article" date="2022" name="Microbiol. Resour. Announc.">
        <title>Complete Genome Sequence of the Hyperthermophilic and Acidophilic Archaeon Saccharolobus caldissimus Strain HS-3T.</title>
        <authorList>
            <person name="Sakai H.D."/>
            <person name="Kurosawa N."/>
        </authorList>
    </citation>
    <scope>NUCLEOTIDE SEQUENCE [LARGE SCALE GENOMIC DNA]</scope>
    <source>
        <strain evidence="2 3">JCM32116</strain>
    </source>
</reference>
<dbReference type="AlphaFoldDB" id="A0AAQ4CSA7"/>
<dbReference type="EMBL" id="AP025226">
    <property type="protein sequence ID" value="BDB98688.1"/>
    <property type="molecule type" value="Genomic_DNA"/>
</dbReference>